<dbReference type="SMART" id="SM00385">
    <property type="entry name" value="CYCLIN"/>
    <property type="match status" value="2"/>
</dbReference>
<feature type="domain" description="Cyclin-like" evidence="5">
    <location>
        <begin position="126"/>
        <end position="210"/>
    </location>
</feature>
<keyword evidence="3" id="KW-0131">Cell cycle</keyword>
<dbReference type="Pfam" id="PF00134">
    <property type="entry name" value="Cyclin_N"/>
    <property type="match status" value="1"/>
</dbReference>
<keyword evidence="8" id="KW-1185">Reference proteome</keyword>
<evidence type="ECO:0000256" key="2">
    <source>
        <dbReference type="ARBA" id="ARBA00023127"/>
    </source>
</evidence>
<protein>
    <recommendedName>
        <fullName evidence="9">Cyclin N-terminal domain-containing protein</fullName>
    </recommendedName>
</protein>
<dbReference type="RefSeq" id="XP_003954673.1">
    <property type="nucleotide sequence ID" value="XM_003954624.1"/>
</dbReference>
<evidence type="ECO:0000313" key="7">
    <source>
        <dbReference type="EMBL" id="CCF55538.1"/>
    </source>
</evidence>
<sequence length="357" mass="41286">MTENFVGHTSLAQKHGKTRQVLAEVPVNSNNRDSLLKRQISRTPSSVVTKKRSFTEVEETRIFNEHKRVKSNIERTKTLVSVSEYSSDIFSHLLSREASTIPTFNYLTDNESIYHLRPSMRSILVDWLVEVHEKFRYVPETLLLALNILDRFLSKNRVKVSKLQLLAITSLFIAAKFEEVNLPKLSNYAYITDGAASMNDIKEAEIYILKSLEFELAWPNPMNFLRKFHEAENDDTTENMSQFILEYAYCCPKFVHLKPSTISSMSMKITKRILKNKKKLTSIWNDKLDSEAGNIDSEQDESFIKNCNTLIKEIANPSTGLDSLTRKYQGRESKNVYLVVHTWCLEENNVLKRKEDT</sequence>
<dbReference type="InterPro" id="IPR013763">
    <property type="entry name" value="Cyclin-like_dom"/>
</dbReference>
<dbReference type="SUPFAM" id="SSF47954">
    <property type="entry name" value="Cyclin-like"/>
    <property type="match status" value="2"/>
</dbReference>
<dbReference type="GO" id="GO:0006279">
    <property type="term" value="P:premeiotic DNA replication"/>
    <property type="evidence" value="ECO:0007669"/>
    <property type="project" value="EnsemblFungi"/>
</dbReference>
<dbReference type="GO" id="GO:0032880">
    <property type="term" value="P:regulation of protein localization"/>
    <property type="evidence" value="ECO:0007669"/>
    <property type="project" value="EnsemblFungi"/>
</dbReference>
<dbReference type="GO" id="GO:0006355">
    <property type="term" value="P:regulation of DNA-templated transcription"/>
    <property type="evidence" value="ECO:0007669"/>
    <property type="project" value="EnsemblFungi"/>
</dbReference>
<dbReference type="STRING" id="1071382.H2AMD8"/>
<dbReference type="AlphaFoldDB" id="H2AMD8"/>
<dbReference type="OrthoDB" id="5590282at2759"/>
<dbReference type="GO" id="GO:0016538">
    <property type="term" value="F:cyclin-dependent protein serine/threonine kinase regulator activity"/>
    <property type="evidence" value="ECO:0007669"/>
    <property type="project" value="EnsemblFungi"/>
</dbReference>
<dbReference type="SMART" id="SM01332">
    <property type="entry name" value="Cyclin_C"/>
    <property type="match status" value="1"/>
</dbReference>
<dbReference type="InterPro" id="IPR046965">
    <property type="entry name" value="Cyclin_A/B-like"/>
</dbReference>
<dbReference type="GO" id="GO:0000082">
    <property type="term" value="P:G1/S transition of mitotic cell cycle"/>
    <property type="evidence" value="ECO:0007669"/>
    <property type="project" value="EnsemblFungi"/>
</dbReference>
<dbReference type="GO" id="GO:0051301">
    <property type="term" value="P:cell division"/>
    <property type="evidence" value="ECO:0007669"/>
    <property type="project" value="UniProtKB-KW"/>
</dbReference>
<comment type="similarity">
    <text evidence="4">Belongs to the cyclin family.</text>
</comment>
<evidence type="ECO:0000256" key="3">
    <source>
        <dbReference type="ARBA" id="ARBA00023306"/>
    </source>
</evidence>
<dbReference type="HOGENOM" id="CLU_020695_12_4_1"/>
<dbReference type="eggNOG" id="KOG0653">
    <property type="taxonomic scope" value="Eukaryota"/>
</dbReference>
<dbReference type="PANTHER" id="PTHR10177">
    <property type="entry name" value="CYCLINS"/>
    <property type="match status" value="1"/>
</dbReference>
<dbReference type="EMBL" id="HE650821">
    <property type="protein sequence ID" value="CCF55538.1"/>
    <property type="molecule type" value="Genomic_DNA"/>
</dbReference>
<dbReference type="InterPro" id="IPR039361">
    <property type="entry name" value="Cyclin"/>
</dbReference>
<dbReference type="PIRSF" id="PIRSF001771">
    <property type="entry name" value="Cyclin_A_B_D_E"/>
    <property type="match status" value="1"/>
</dbReference>
<dbReference type="GO" id="GO:0045740">
    <property type="term" value="P:positive regulation of DNA replication"/>
    <property type="evidence" value="ECO:0007669"/>
    <property type="project" value="EnsemblFungi"/>
</dbReference>
<keyword evidence="1" id="KW-0132">Cell division</keyword>
<dbReference type="GeneID" id="13882148"/>
<dbReference type="InterPro" id="IPR006671">
    <property type="entry name" value="Cyclin_N"/>
</dbReference>
<organism evidence="7 8">
    <name type="scientific">Kazachstania africana (strain ATCC 22294 / BCRC 22015 / CBS 2517 / CECT 1963 / NBRC 1671 / NRRL Y-8276)</name>
    <name type="common">Yeast</name>
    <name type="synonym">Kluyveromyces africanus</name>
    <dbReference type="NCBI Taxonomy" id="1071382"/>
    <lineage>
        <taxon>Eukaryota</taxon>
        <taxon>Fungi</taxon>
        <taxon>Dikarya</taxon>
        <taxon>Ascomycota</taxon>
        <taxon>Saccharomycotina</taxon>
        <taxon>Saccharomycetes</taxon>
        <taxon>Saccharomycetales</taxon>
        <taxon>Saccharomycetaceae</taxon>
        <taxon>Kazachstania</taxon>
    </lineage>
</organism>
<dbReference type="InterPro" id="IPR004367">
    <property type="entry name" value="Cyclin_C-dom"/>
</dbReference>
<feature type="domain" description="Cyclin C-terminal" evidence="6">
    <location>
        <begin position="219"/>
        <end position="342"/>
    </location>
</feature>
<dbReference type="GO" id="GO:0005634">
    <property type="term" value="C:nucleus"/>
    <property type="evidence" value="ECO:0007669"/>
    <property type="project" value="GOC"/>
</dbReference>
<accession>H2AMD8</accession>
<keyword evidence="2 4" id="KW-0195">Cyclin</keyword>
<dbReference type="Proteomes" id="UP000005220">
    <property type="component" value="Chromosome 1"/>
</dbReference>
<dbReference type="InterPro" id="IPR036915">
    <property type="entry name" value="Cyclin-like_sf"/>
</dbReference>
<evidence type="ECO:0000259" key="5">
    <source>
        <dbReference type="SMART" id="SM00385"/>
    </source>
</evidence>
<dbReference type="InParanoid" id="H2AMD8"/>
<dbReference type="GO" id="GO:0000307">
    <property type="term" value="C:cyclin-dependent protein kinase holoenzyme complex"/>
    <property type="evidence" value="ECO:0007669"/>
    <property type="project" value="EnsemblFungi"/>
</dbReference>
<reference evidence="7 8" key="1">
    <citation type="journal article" date="2011" name="Proc. Natl. Acad. Sci. U.S.A.">
        <title>Evolutionary erosion of yeast sex chromosomes by mating-type switching accidents.</title>
        <authorList>
            <person name="Gordon J.L."/>
            <person name="Armisen D."/>
            <person name="Proux-Wera E."/>
            <person name="Oheigeartaigh S.S."/>
            <person name="Byrne K.P."/>
            <person name="Wolfe K.H."/>
        </authorList>
    </citation>
    <scope>NUCLEOTIDE SEQUENCE [LARGE SCALE GENOMIC DNA]</scope>
    <source>
        <strain evidence="8">ATCC 22294 / BCRC 22015 / CBS 2517 / CECT 1963 / NBRC 1671 / NRRL Y-8276</strain>
    </source>
</reference>
<evidence type="ECO:0000256" key="1">
    <source>
        <dbReference type="ARBA" id="ARBA00022618"/>
    </source>
</evidence>
<dbReference type="KEGG" id="kaf:KAFR_0A01000"/>
<dbReference type="Pfam" id="PF02984">
    <property type="entry name" value="Cyclin_C"/>
    <property type="match status" value="1"/>
</dbReference>
<proteinExistence type="inferred from homology"/>
<evidence type="ECO:0008006" key="9">
    <source>
        <dbReference type="Google" id="ProtNLM"/>
    </source>
</evidence>
<evidence type="ECO:0000313" key="8">
    <source>
        <dbReference type="Proteomes" id="UP000005220"/>
    </source>
</evidence>
<feature type="domain" description="Cyclin-like" evidence="5">
    <location>
        <begin position="223"/>
        <end position="312"/>
    </location>
</feature>
<name>H2AMD8_KAZAF</name>
<dbReference type="Gene3D" id="1.10.472.10">
    <property type="entry name" value="Cyclin-like"/>
    <property type="match status" value="2"/>
</dbReference>
<dbReference type="FunFam" id="1.10.472.10:FF:000001">
    <property type="entry name" value="G2/mitotic-specific cyclin"/>
    <property type="match status" value="1"/>
</dbReference>
<evidence type="ECO:0000256" key="4">
    <source>
        <dbReference type="RuleBase" id="RU000383"/>
    </source>
</evidence>
<evidence type="ECO:0000259" key="6">
    <source>
        <dbReference type="SMART" id="SM01332"/>
    </source>
</evidence>
<gene>
    <name evidence="7" type="primary">KAFR0A01000</name>
    <name evidence="7" type="ORF">KAFR_0A01000</name>
</gene>